<feature type="region of interest" description="Disordered" evidence="1">
    <location>
        <begin position="38"/>
        <end position="68"/>
    </location>
</feature>
<keyword evidence="3" id="KW-1185">Reference proteome</keyword>
<dbReference type="Proteomes" id="UP000539372">
    <property type="component" value="Unassembled WGS sequence"/>
</dbReference>
<dbReference type="AlphaFoldDB" id="A0A7Y0E277"/>
<evidence type="ECO:0000256" key="1">
    <source>
        <dbReference type="SAM" id="MobiDB-lite"/>
    </source>
</evidence>
<organism evidence="2 3">
    <name type="scientific">Pacificispira spongiicola</name>
    <dbReference type="NCBI Taxonomy" id="2729598"/>
    <lineage>
        <taxon>Bacteria</taxon>
        <taxon>Pseudomonadati</taxon>
        <taxon>Pseudomonadota</taxon>
        <taxon>Alphaproteobacteria</taxon>
        <taxon>Rhodospirillales</taxon>
        <taxon>Rhodospirillaceae</taxon>
        <taxon>Pacificispira</taxon>
    </lineage>
</organism>
<feature type="compositionally biased region" description="Basic and acidic residues" evidence="1">
    <location>
        <begin position="300"/>
        <end position="311"/>
    </location>
</feature>
<comment type="caution">
    <text evidence="2">The sequence shown here is derived from an EMBL/GenBank/DDBJ whole genome shotgun (WGS) entry which is preliminary data.</text>
</comment>
<protein>
    <recommendedName>
        <fullName evidence="4">Peptidoglycan binding-like domain-containing protein</fullName>
    </recommendedName>
</protein>
<gene>
    <name evidence="2" type="ORF">HH303_15340</name>
</gene>
<feature type="region of interest" description="Disordered" evidence="1">
    <location>
        <begin position="291"/>
        <end position="311"/>
    </location>
</feature>
<reference evidence="2 3" key="1">
    <citation type="submission" date="2020-04" db="EMBL/GenBank/DDBJ databases">
        <title>Rhodospirillaceae bacterium KN72 isolated from deep sea.</title>
        <authorList>
            <person name="Zhang D.-C."/>
        </authorList>
    </citation>
    <scope>NUCLEOTIDE SEQUENCE [LARGE SCALE GENOMIC DNA]</scope>
    <source>
        <strain evidence="2 3">KN72</strain>
    </source>
</reference>
<evidence type="ECO:0008006" key="4">
    <source>
        <dbReference type="Google" id="ProtNLM"/>
    </source>
</evidence>
<evidence type="ECO:0000313" key="3">
    <source>
        <dbReference type="Proteomes" id="UP000539372"/>
    </source>
</evidence>
<accession>A0A7Y0E277</accession>
<proteinExistence type="predicted"/>
<name>A0A7Y0E277_9PROT</name>
<dbReference type="EMBL" id="JABBNT010000004">
    <property type="protein sequence ID" value="NMM45870.1"/>
    <property type="molecule type" value="Genomic_DNA"/>
</dbReference>
<sequence length="342" mass="37297">MFDGLKAFQKRNGLTIDGIARPGGETETMLSRTLAENSRTNAVQIKGANTKATAPKYREASQKPKHSVQTADSGLLNSDAWANPTAWAFGKAGKQVDGAIDGTIGGAIKAAPDEIEGAAAQLVLRAASPVGRMLGLTNAADALDHFLDGSGRPRTIPRDEARQRYPVIKGEGLNRQRFVEGFTKNRLADPEDENKDNIYEYRSHLLAMKDGDSLQLPAGPDEADMPRDRFNSITRSEENLKNWEIDEALASGKSQFNSEAQNGFTATRSGDTITITGDVTHSWKDPYDFDGGPSSALPEAARDHGNAKEYDNQSAWKQRMIATYRIQDGQLVLQSVDWSDLD</sequence>
<evidence type="ECO:0000313" key="2">
    <source>
        <dbReference type="EMBL" id="NMM45870.1"/>
    </source>
</evidence>